<dbReference type="Proteomes" id="UP001568358">
    <property type="component" value="Unassembled WGS sequence"/>
</dbReference>
<dbReference type="RefSeq" id="WP_371150725.1">
    <property type="nucleotide sequence ID" value="NZ_JBFSOO010000008.1"/>
</dbReference>
<protein>
    <submittedName>
        <fullName evidence="2">Helix-turn-helix domain-containing protein</fullName>
    </submittedName>
</protein>
<evidence type="ECO:0000259" key="1">
    <source>
        <dbReference type="Pfam" id="PF07022"/>
    </source>
</evidence>
<proteinExistence type="predicted"/>
<keyword evidence="3" id="KW-1185">Reference proteome</keyword>
<evidence type="ECO:0000313" key="3">
    <source>
        <dbReference type="Proteomes" id="UP001568358"/>
    </source>
</evidence>
<accession>A0ABV4JU11</accession>
<gene>
    <name evidence="2" type="ORF">AB2Z07_11695</name>
</gene>
<dbReference type="InterPro" id="IPR010982">
    <property type="entry name" value="Lambda_DNA-bd_dom_sf"/>
</dbReference>
<dbReference type="Gene3D" id="1.10.260.40">
    <property type="entry name" value="lambda repressor-like DNA-binding domains"/>
    <property type="match status" value="1"/>
</dbReference>
<feature type="domain" description="Bacteriophage CI repressor N-terminal" evidence="1">
    <location>
        <begin position="234"/>
        <end position="295"/>
    </location>
</feature>
<dbReference type="InterPro" id="IPR010744">
    <property type="entry name" value="Phage_CI_N"/>
</dbReference>
<name>A0ABV4JU11_9BACT</name>
<evidence type="ECO:0000313" key="2">
    <source>
        <dbReference type="EMBL" id="MEZ6854182.1"/>
    </source>
</evidence>
<dbReference type="Pfam" id="PF07022">
    <property type="entry name" value="Phage_CI_repr"/>
    <property type="match status" value="1"/>
</dbReference>
<sequence length="298" mass="32021">MDAQTHSLLVNIINTLPHPTVLRGAHAECLHHNAAFAAVFGTPCAQLSALLQPISNESVACDNSAISSGRAWGCDTVISPQGGKAVAAWWQSIPIHKKEKSIGLITIVRPMSEILQLELQYAREIADSPASNAWILSESGTVLAADVDPGSRASSLIVGLQAEAIVHPIHHQTILGLLAQAREAAGEIFTGIVTARRLDGAQQVRVKIIYKPTIGGTGRYYMTSLVISHGAIMIDRLKMAYGVDNLAKLASVMEISRAAISKYRQSSDVPANWIIDCWKRTGTSADWLLTGHGRPKII</sequence>
<comment type="caution">
    <text evidence="2">The sequence shown here is derived from an EMBL/GenBank/DDBJ whole genome shotgun (WGS) entry which is preliminary data.</text>
</comment>
<reference evidence="2 3" key="1">
    <citation type="submission" date="2024-07" db="EMBL/GenBank/DDBJ databases">
        <title>Active virus-host system and metabolic interactions in a Lokiarchaeon culture.</title>
        <authorList>
            <person name="Ponce Toledo R.I."/>
            <person name="Rodrigues Oliveira T."/>
            <person name="Schleper C."/>
        </authorList>
    </citation>
    <scope>NUCLEOTIDE SEQUENCE [LARGE SCALE GENOMIC DNA]</scope>
    <source>
        <strain evidence="2 3">B35</strain>
    </source>
</reference>
<dbReference type="EMBL" id="JBFSOO010000008">
    <property type="protein sequence ID" value="MEZ6854182.1"/>
    <property type="molecule type" value="Genomic_DNA"/>
</dbReference>
<organism evidence="2 3">
    <name type="scientific">Halodesulfovibrio aestuarii</name>
    <dbReference type="NCBI Taxonomy" id="126333"/>
    <lineage>
        <taxon>Bacteria</taxon>
        <taxon>Pseudomonadati</taxon>
        <taxon>Thermodesulfobacteriota</taxon>
        <taxon>Desulfovibrionia</taxon>
        <taxon>Desulfovibrionales</taxon>
        <taxon>Desulfovibrionaceae</taxon>
        <taxon>Halodesulfovibrio</taxon>
    </lineage>
</organism>